<evidence type="ECO:0000256" key="5">
    <source>
        <dbReference type="HAMAP-Rule" id="MF_03147"/>
    </source>
</evidence>
<name>A0AAV5VKZ2_9BILA</name>
<evidence type="ECO:0000313" key="8">
    <source>
        <dbReference type="Proteomes" id="UP001432322"/>
    </source>
</evidence>
<dbReference type="PANTHER" id="PTHR11659:SF0">
    <property type="entry name" value="GLUTAMYL-TRNA(GLN) AMIDOTRANSFERASE SUBUNIT B, MITOCHONDRIAL"/>
    <property type="match status" value="1"/>
</dbReference>
<comment type="subcellular location">
    <subcellularLocation>
        <location evidence="5">Mitochondrion</location>
    </subcellularLocation>
</comment>
<dbReference type="GO" id="GO:0050567">
    <property type="term" value="F:glutaminyl-tRNA synthase (glutamine-hydrolyzing) activity"/>
    <property type="evidence" value="ECO:0007669"/>
    <property type="project" value="UniProtKB-UniRule"/>
</dbReference>
<proteinExistence type="inferred from homology"/>
<keyword evidence="1 5" id="KW-0436">Ligase</keyword>
<dbReference type="NCBIfam" id="NF004012">
    <property type="entry name" value="PRK05477.1-2"/>
    <property type="match status" value="1"/>
</dbReference>
<keyword evidence="5" id="KW-0496">Mitochondrion</keyword>
<dbReference type="EMBL" id="BTSY01000003">
    <property type="protein sequence ID" value="GMT19300.1"/>
    <property type="molecule type" value="Genomic_DNA"/>
</dbReference>
<evidence type="ECO:0000313" key="7">
    <source>
        <dbReference type="EMBL" id="GMT19300.1"/>
    </source>
</evidence>
<comment type="subunit">
    <text evidence="5">Subunit of the heterotrimeric GatCAB amidotransferase (AdT) complex, composed of A, B and C subunits.</text>
</comment>
<dbReference type="Pfam" id="PF02934">
    <property type="entry name" value="GatB_N"/>
    <property type="match status" value="1"/>
</dbReference>
<evidence type="ECO:0000259" key="6">
    <source>
        <dbReference type="Pfam" id="PF02934"/>
    </source>
</evidence>
<dbReference type="GO" id="GO:0030956">
    <property type="term" value="C:glutamyl-tRNA(Gln) amidotransferase complex"/>
    <property type="evidence" value="ECO:0007669"/>
    <property type="project" value="UniProtKB-UniRule"/>
</dbReference>
<dbReference type="EC" id="6.3.5.-" evidence="5"/>
<keyword evidence="3 5" id="KW-0067">ATP-binding</keyword>
<dbReference type="GO" id="GO:0005739">
    <property type="term" value="C:mitochondrion"/>
    <property type="evidence" value="ECO:0007669"/>
    <property type="project" value="UniProtKB-SubCell"/>
</dbReference>
<dbReference type="HAMAP" id="MF_00121">
    <property type="entry name" value="GatB"/>
    <property type="match status" value="1"/>
</dbReference>
<comment type="similarity">
    <text evidence="5">Belongs to the GatB/GatE family. GatB subfamily.</text>
</comment>
<sequence length="482" mass="55014">MSSLRAVVGLEVHVQLSTRTKLFSRSPSLSLPPNESVSPLDAAHPGVLPLLSTQAVKLAIRSALLLNCEVNRASSFDRKHYFYADMPAGYQITQQASPIAKKGRFDFHLLNENEELIKTVEVLQIQLEQDSGKSIHEEKESLIDLNRSGCALVEIVTAPELSSGLEAASFVRQLRLLFMHHGISNGLMHKGQMRVDANVSISNEKWNGQRTEIKNMNSIADVESAIEYEINRQKEIVKRGDKVIFETRTVDTQGRTVCMREKAKTDYRFMHEPNIPTLRISDSFMNESVLNVRSTTPLYKKLISDCGFSPKSAVHMSEDEDLSLFISHCCEKGNGMDSLPSIGGNLFMEWMLEMKQLCQRRRINYPPTRTGFHREFLTLIRLTRDANITRLTAIDVLRELIETDMMIEVEKFVNDNTLWRILDEIEMEREAKIVLEGWTDNEKKKASIGHKKRRLKLRNELIARSGKRIDVDDAMKTIERLL</sequence>
<dbReference type="PROSITE" id="PS01234">
    <property type="entry name" value="GATB"/>
    <property type="match status" value="1"/>
</dbReference>
<evidence type="ECO:0000256" key="3">
    <source>
        <dbReference type="ARBA" id="ARBA00022840"/>
    </source>
</evidence>
<comment type="function">
    <text evidence="5">Allows the formation of correctly charged Gln-tRNA(Gln) through the transamidation of misacylated Glu-tRNA(Gln) in the mitochondria. The reaction takes place in the presence of glutamine and ATP through an activated gamma-phospho-Glu-tRNA(Gln).</text>
</comment>
<evidence type="ECO:0000256" key="4">
    <source>
        <dbReference type="ARBA" id="ARBA00022917"/>
    </source>
</evidence>
<dbReference type="InterPro" id="IPR017958">
    <property type="entry name" value="Gln-tRNA_amidoTrfase_suB_CS"/>
</dbReference>
<protein>
    <recommendedName>
        <fullName evidence="5">Glutamyl-tRNA(Gln) amidotransferase subunit B, mitochondrial</fullName>
        <shortName evidence="5">Glu-AdT subunit B</shortName>
        <ecNumber evidence="5">6.3.5.-</ecNumber>
    </recommendedName>
</protein>
<evidence type="ECO:0000256" key="1">
    <source>
        <dbReference type="ARBA" id="ARBA00022598"/>
    </source>
</evidence>
<dbReference type="InterPro" id="IPR014746">
    <property type="entry name" value="Gln_synth/guanido_kin_cat_dom"/>
</dbReference>
<keyword evidence="8" id="KW-1185">Reference proteome</keyword>
<dbReference type="NCBIfam" id="TIGR00133">
    <property type="entry name" value="gatB"/>
    <property type="match status" value="1"/>
</dbReference>
<evidence type="ECO:0000256" key="2">
    <source>
        <dbReference type="ARBA" id="ARBA00022741"/>
    </source>
</evidence>
<dbReference type="Proteomes" id="UP001432322">
    <property type="component" value="Unassembled WGS sequence"/>
</dbReference>
<keyword evidence="2 5" id="KW-0547">Nucleotide-binding</keyword>
<comment type="catalytic activity">
    <reaction evidence="5">
        <text>L-glutamyl-tRNA(Gln) + L-glutamine + ATP + H2O = L-glutaminyl-tRNA(Gln) + L-glutamate + ADP + phosphate + H(+)</text>
        <dbReference type="Rhea" id="RHEA:17521"/>
        <dbReference type="Rhea" id="RHEA-COMP:9681"/>
        <dbReference type="Rhea" id="RHEA-COMP:9684"/>
        <dbReference type="ChEBI" id="CHEBI:15377"/>
        <dbReference type="ChEBI" id="CHEBI:15378"/>
        <dbReference type="ChEBI" id="CHEBI:29985"/>
        <dbReference type="ChEBI" id="CHEBI:30616"/>
        <dbReference type="ChEBI" id="CHEBI:43474"/>
        <dbReference type="ChEBI" id="CHEBI:58359"/>
        <dbReference type="ChEBI" id="CHEBI:78520"/>
        <dbReference type="ChEBI" id="CHEBI:78521"/>
        <dbReference type="ChEBI" id="CHEBI:456216"/>
    </reaction>
</comment>
<keyword evidence="4 5" id="KW-0648">Protein biosynthesis</keyword>
<dbReference type="SUPFAM" id="SSF55931">
    <property type="entry name" value="Glutamine synthetase/guanido kinase"/>
    <property type="match status" value="1"/>
</dbReference>
<dbReference type="GO" id="GO:0005524">
    <property type="term" value="F:ATP binding"/>
    <property type="evidence" value="ECO:0007669"/>
    <property type="project" value="UniProtKB-KW"/>
</dbReference>
<accession>A0AAV5VKZ2</accession>
<gene>
    <name evidence="7" type="ORF">PFISCL1PPCAC_10597</name>
</gene>
<dbReference type="InterPro" id="IPR004413">
    <property type="entry name" value="GatB"/>
</dbReference>
<dbReference type="AlphaFoldDB" id="A0AAV5VKZ2"/>
<dbReference type="GO" id="GO:0070681">
    <property type="term" value="P:glutaminyl-tRNAGln biosynthesis via transamidation"/>
    <property type="evidence" value="ECO:0007669"/>
    <property type="project" value="UniProtKB-UniRule"/>
</dbReference>
<dbReference type="PANTHER" id="PTHR11659">
    <property type="entry name" value="GLUTAMYL-TRNA GLN AMIDOTRANSFERASE SUBUNIT B MITOCHONDRIAL AND PROKARYOTIC PET112-RELATED"/>
    <property type="match status" value="1"/>
</dbReference>
<dbReference type="GO" id="GO:0032543">
    <property type="term" value="P:mitochondrial translation"/>
    <property type="evidence" value="ECO:0007669"/>
    <property type="project" value="UniProtKB-UniRule"/>
</dbReference>
<comment type="caution">
    <text evidence="7">The sequence shown here is derived from an EMBL/GenBank/DDBJ whole genome shotgun (WGS) entry which is preliminary data.</text>
</comment>
<organism evidence="7 8">
    <name type="scientific">Pristionchus fissidentatus</name>
    <dbReference type="NCBI Taxonomy" id="1538716"/>
    <lineage>
        <taxon>Eukaryota</taxon>
        <taxon>Metazoa</taxon>
        <taxon>Ecdysozoa</taxon>
        <taxon>Nematoda</taxon>
        <taxon>Chromadorea</taxon>
        <taxon>Rhabditida</taxon>
        <taxon>Rhabditina</taxon>
        <taxon>Diplogasteromorpha</taxon>
        <taxon>Diplogasteroidea</taxon>
        <taxon>Neodiplogasteridae</taxon>
        <taxon>Pristionchus</taxon>
    </lineage>
</organism>
<feature type="domain" description="Aspartyl/Glutamyl-tRNA(Gln) amidotransferase subunit B/E catalytic" evidence="6">
    <location>
        <begin position="7"/>
        <end position="285"/>
    </location>
</feature>
<dbReference type="InterPro" id="IPR017959">
    <property type="entry name" value="Asn/Gln-tRNA_amidoTrfase_suB/E"/>
</dbReference>
<reference evidence="7" key="1">
    <citation type="submission" date="2023-10" db="EMBL/GenBank/DDBJ databases">
        <title>Genome assembly of Pristionchus species.</title>
        <authorList>
            <person name="Yoshida K."/>
            <person name="Sommer R.J."/>
        </authorList>
    </citation>
    <scope>NUCLEOTIDE SEQUENCE</scope>
    <source>
        <strain evidence="7">RS5133</strain>
    </source>
</reference>
<dbReference type="InterPro" id="IPR006075">
    <property type="entry name" value="Asn/Gln-tRNA_Trfase_suB/E_cat"/>
</dbReference>